<keyword evidence="1" id="KW-0732">Signal</keyword>
<dbReference type="SUPFAM" id="SSF140683">
    <property type="entry name" value="SP0561-like"/>
    <property type="match status" value="1"/>
</dbReference>
<comment type="caution">
    <text evidence="3">The sequence shown here is derived from an EMBL/GenBank/DDBJ whole genome shotgun (WGS) entry which is preliminary data.</text>
</comment>
<dbReference type="Proteomes" id="UP000283387">
    <property type="component" value="Unassembled WGS sequence"/>
</dbReference>
<keyword evidence="4" id="KW-1185">Reference proteome</keyword>
<dbReference type="Pfam" id="PF13343">
    <property type="entry name" value="SBP_bac_6"/>
    <property type="match status" value="1"/>
</dbReference>
<dbReference type="SUPFAM" id="SSF53850">
    <property type="entry name" value="Periplasmic binding protein-like II"/>
    <property type="match status" value="1"/>
</dbReference>
<name>A0A419W5B6_9BACT</name>
<reference evidence="3 4" key="1">
    <citation type="submission" date="2018-09" db="EMBL/GenBank/DDBJ databases">
        <title>Genomic Encyclopedia of Archaeal and Bacterial Type Strains, Phase II (KMG-II): from individual species to whole genera.</title>
        <authorList>
            <person name="Goeker M."/>
        </authorList>
    </citation>
    <scope>NUCLEOTIDE SEQUENCE [LARGE SCALE GENOMIC DNA]</scope>
    <source>
        <strain evidence="3 4">DSM 27148</strain>
    </source>
</reference>
<dbReference type="InterPro" id="IPR038062">
    <property type="entry name" value="ScdA-like_N_sf"/>
</dbReference>
<protein>
    <submittedName>
        <fullName evidence="3">ABC-type Fe3+ transport system substrate-binding protein</fullName>
    </submittedName>
</protein>
<dbReference type="PANTHER" id="PTHR30006">
    <property type="entry name" value="THIAMINE-BINDING PERIPLASMIC PROTEIN-RELATED"/>
    <property type="match status" value="1"/>
</dbReference>
<feature type="domain" description="DUF1858" evidence="2">
    <location>
        <begin position="3"/>
        <end position="61"/>
    </location>
</feature>
<dbReference type="Gene3D" id="3.40.190.10">
    <property type="entry name" value="Periplasmic binding protein-like II"/>
    <property type="match status" value="2"/>
</dbReference>
<proteinExistence type="predicted"/>
<evidence type="ECO:0000313" key="3">
    <source>
        <dbReference type="EMBL" id="RKD90671.1"/>
    </source>
</evidence>
<gene>
    <name evidence="3" type="ORF">BC643_1012</name>
</gene>
<organism evidence="3 4">
    <name type="scientific">Mangrovibacterium diazotrophicum</name>
    <dbReference type="NCBI Taxonomy" id="1261403"/>
    <lineage>
        <taxon>Bacteria</taxon>
        <taxon>Pseudomonadati</taxon>
        <taxon>Bacteroidota</taxon>
        <taxon>Bacteroidia</taxon>
        <taxon>Marinilabiliales</taxon>
        <taxon>Prolixibacteraceae</taxon>
        <taxon>Mangrovibacterium</taxon>
    </lineage>
</organism>
<dbReference type="EMBL" id="RAPN01000001">
    <property type="protein sequence ID" value="RKD90671.1"/>
    <property type="molecule type" value="Genomic_DNA"/>
</dbReference>
<dbReference type="Gene3D" id="1.10.3910.10">
    <property type="entry name" value="SP0561-like"/>
    <property type="match status" value="1"/>
</dbReference>
<evidence type="ECO:0000259" key="2">
    <source>
        <dbReference type="Pfam" id="PF08984"/>
    </source>
</evidence>
<sequence length="400" mass="45452">MLITPNDTIQNIAESHPELVPVFEKNGLGSYFTPANLKKIGRFTRLGTLLRSSKLDVDTFIAMLNQSLTDTTASVESDKPLDQLHFMAMLPCGLRNPFKDFIEAHVLEHPTEYAGLDYLTEGNVNHELSYYPMLDHVSSADELPDIMLASDVNNFFHRPFQERFVGKGIFETFTPYTPNPYLEKAGFADPSGNYTMLTANMLVMAVDTERLGSIPMPTVWSDLLTEAFVDEIIMRGEDDFFCNAIMLPFYKEHGFYAIRQMAQNIRTGKHPAEMVKLADKGGEDAATVYIMPYFFAKKIKNPKVKLLWPEDGAIASPVFMMVRKSAMEKHSSLLNFLLSKETGELLVSRFFPAIHPEVENTLPESVKWLGWDFLNKHDIGKLKDEIRDVFMEVWKQKAVV</sequence>
<dbReference type="Pfam" id="PF08984">
    <property type="entry name" value="DUF1858"/>
    <property type="match status" value="1"/>
</dbReference>
<dbReference type="RefSeq" id="WP_120272057.1">
    <property type="nucleotide sequence ID" value="NZ_RAPN01000001.1"/>
</dbReference>
<dbReference type="InterPro" id="IPR015077">
    <property type="entry name" value="DUF1858"/>
</dbReference>
<evidence type="ECO:0000313" key="4">
    <source>
        <dbReference type="Proteomes" id="UP000283387"/>
    </source>
</evidence>
<dbReference type="AlphaFoldDB" id="A0A419W5B6"/>
<evidence type="ECO:0000256" key="1">
    <source>
        <dbReference type="ARBA" id="ARBA00022729"/>
    </source>
</evidence>
<dbReference type="OrthoDB" id="9766989at2"/>
<accession>A0A419W5B6</accession>
<dbReference type="PANTHER" id="PTHR30006:SF2">
    <property type="entry name" value="ABC TRANSPORTER SUBSTRATE-BINDING PROTEIN"/>
    <property type="match status" value="1"/>
</dbReference>